<keyword evidence="2" id="KW-1185">Reference proteome</keyword>
<proteinExistence type="predicted"/>
<accession>A0A9N9MI72</accession>
<dbReference type="Proteomes" id="UP001152799">
    <property type="component" value="Chromosome 2"/>
</dbReference>
<dbReference type="AlphaFoldDB" id="A0A9N9MI72"/>
<protein>
    <submittedName>
        <fullName evidence="1">Uncharacterized protein</fullName>
    </submittedName>
</protein>
<dbReference type="EMBL" id="OU892278">
    <property type="protein sequence ID" value="CAG9765328.1"/>
    <property type="molecule type" value="Genomic_DNA"/>
</dbReference>
<evidence type="ECO:0000313" key="1">
    <source>
        <dbReference type="EMBL" id="CAG9765328.1"/>
    </source>
</evidence>
<reference evidence="1" key="1">
    <citation type="submission" date="2022-01" db="EMBL/GenBank/DDBJ databases">
        <authorList>
            <person name="King R."/>
        </authorList>
    </citation>
    <scope>NUCLEOTIDE SEQUENCE</scope>
</reference>
<name>A0A9N9MI72_9CUCU</name>
<sequence>MWRQEGGWLDWSKGAPVSLLPLLVIGMRCHCEKVRCRQLRSCFVPDGRLLLRLAVRASRRYS</sequence>
<evidence type="ECO:0000313" key="2">
    <source>
        <dbReference type="Proteomes" id="UP001152799"/>
    </source>
</evidence>
<organism evidence="1 2">
    <name type="scientific">Ceutorhynchus assimilis</name>
    <name type="common">cabbage seed weevil</name>
    <dbReference type="NCBI Taxonomy" id="467358"/>
    <lineage>
        <taxon>Eukaryota</taxon>
        <taxon>Metazoa</taxon>
        <taxon>Ecdysozoa</taxon>
        <taxon>Arthropoda</taxon>
        <taxon>Hexapoda</taxon>
        <taxon>Insecta</taxon>
        <taxon>Pterygota</taxon>
        <taxon>Neoptera</taxon>
        <taxon>Endopterygota</taxon>
        <taxon>Coleoptera</taxon>
        <taxon>Polyphaga</taxon>
        <taxon>Cucujiformia</taxon>
        <taxon>Curculionidae</taxon>
        <taxon>Ceutorhynchinae</taxon>
        <taxon>Ceutorhynchus</taxon>
    </lineage>
</organism>
<gene>
    <name evidence="1" type="ORF">CEUTPL_LOCUS5937</name>
</gene>